<comment type="caution">
    <text evidence="2">The sequence shown here is derived from an EMBL/GenBank/DDBJ whole genome shotgun (WGS) entry which is preliminary data.</text>
</comment>
<proteinExistence type="predicted"/>
<name>A0A9X2E7V7_9NOCA</name>
<evidence type="ECO:0000313" key="3">
    <source>
        <dbReference type="Proteomes" id="UP001139157"/>
    </source>
</evidence>
<protein>
    <recommendedName>
        <fullName evidence="4">Sensor domain-containing protein</fullName>
    </recommendedName>
</protein>
<dbReference type="Proteomes" id="UP001139157">
    <property type="component" value="Unassembled WGS sequence"/>
</dbReference>
<dbReference type="PROSITE" id="PS51257">
    <property type="entry name" value="PROKAR_LIPOPROTEIN"/>
    <property type="match status" value="1"/>
</dbReference>
<dbReference type="RefSeq" id="WP_251910369.1">
    <property type="nucleotide sequence ID" value="NZ_JAMRXG010000003.1"/>
</dbReference>
<feature type="region of interest" description="Disordered" evidence="1">
    <location>
        <begin position="60"/>
        <end position="82"/>
    </location>
</feature>
<evidence type="ECO:0008006" key="4">
    <source>
        <dbReference type="Google" id="ProtNLM"/>
    </source>
</evidence>
<evidence type="ECO:0000256" key="1">
    <source>
        <dbReference type="SAM" id="MobiDB-lite"/>
    </source>
</evidence>
<evidence type="ECO:0000313" key="2">
    <source>
        <dbReference type="EMBL" id="MCM6773311.1"/>
    </source>
</evidence>
<dbReference type="EMBL" id="JAMRXG010000003">
    <property type="protein sequence ID" value="MCM6773311.1"/>
    <property type="molecule type" value="Genomic_DNA"/>
</dbReference>
<keyword evidence="3" id="KW-1185">Reference proteome</keyword>
<dbReference type="AlphaFoldDB" id="A0A9X2E7V7"/>
<sequence>MRRAGWLLAATAVLTAGCGSDQDSLPEFGSAATAPRAAAPVIDSVALQSRLLTTADLPPGFTRLEDATPGNGPTQPVDRSRTDPASCAKVLAPVSDQQPGAAGRAAAHFTAPDFTSIDIDAASYPDGVAAQAFSSIQDLLRKCREYSGTDADGTTIGYRTGALDQPQAGDASIAFQVHTTSEGLTLYSAATVAVIGSTVVQIARTATEPIDPAALRELTAKQVMRLQGMAGP</sequence>
<organism evidence="2 3">
    <name type="scientific">Nocardia pulmonis</name>
    <dbReference type="NCBI Taxonomy" id="2951408"/>
    <lineage>
        <taxon>Bacteria</taxon>
        <taxon>Bacillati</taxon>
        <taxon>Actinomycetota</taxon>
        <taxon>Actinomycetes</taxon>
        <taxon>Mycobacteriales</taxon>
        <taxon>Nocardiaceae</taxon>
        <taxon>Nocardia</taxon>
    </lineage>
</organism>
<reference evidence="2" key="1">
    <citation type="submission" date="2022-06" db="EMBL/GenBank/DDBJ databases">
        <title>Novel species in genus nocardia.</title>
        <authorList>
            <person name="Li F."/>
        </authorList>
    </citation>
    <scope>NUCLEOTIDE SEQUENCE</scope>
    <source>
        <strain evidence="2">CDC141</strain>
    </source>
</reference>
<accession>A0A9X2E7V7</accession>
<gene>
    <name evidence="2" type="ORF">NDR86_07485</name>
</gene>